<feature type="domain" description="Lipase" evidence="13">
    <location>
        <begin position="19"/>
        <end position="154"/>
    </location>
</feature>
<dbReference type="Pfam" id="PF00151">
    <property type="entry name" value="Lipase"/>
    <property type="match status" value="1"/>
</dbReference>
<feature type="chain" id="PRO_5026371973" description="Triacylglycerol lipase" evidence="12">
    <location>
        <begin position="17"/>
        <end position="162"/>
    </location>
</feature>
<dbReference type="GO" id="GO:0016042">
    <property type="term" value="P:lipid catabolic process"/>
    <property type="evidence" value="ECO:0007669"/>
    <property type="project" value="UniProtKB-KW"/>
</dbReference>
<dbReference type="PRINTS" id="PR00823">
    <property type="entry name" value="PANCLIPASE"/>
</dbReference>
<evidence type="ECO:0000256" key="12">
    <source>
        <dbReference type="RuleBase" id="RU362046"/>
    </source>
</evidence>
<dbReference type="GeneTree" id="ENSGT00940000155139"/>
<keyword evidence="12" id="KW-0732">Signal</keyword>
<dbReference type="PRINTS" id="PR00821">
    <property type="entry name" value="TAGLIPASE"/>
</dbReference>
<comment type="catalytic activity">
    <reaction evidence="10">
        <text>a triacylglycerol + H2O = a diacylglycerol + a fatty acid + H(+)</text>
        <dbReference type="Rhea" id="RHEA:12044"/>
        <dbReference type="ChEBI" id="CHEBI:15377"/>
        <dbReference type="ChEBI" id="CHEBI:15378"/>
        <dbReference type="ChEBI" id="CHEBI:17855"/>
        <dbReference type="ChEBI" id="CHEBI:18035"/>
        <dbReference type="ChEBI" id="CHEBI:28868"/>
        <dbReference type="EC" id="3.1.1.3"/>
    </reaction>
    <physiologicalReaction direction="left-to-right" evidence="10">
        <dbReference type="Rhea" id="RHEA:12045"/>
    </physiologicalReaction>
</comment>
<dbReference type="AlphaFoldDB" id="A0A6I8PDE3"/>
<dbReference type="InterPro" id="IPR000734">
    <property type="entry name" value="TAG_lipase"/>
</dbReference>
<dbReference type="InterPro" id="IPR002331">
    <property type="entry name" value="Lipase_panc"/>
</dbReference>
<organism evidence="14 15">
    <name type="scientific">Ornithorhynchus anatinus</name>
    <name type="common">Duckbill platypus</name>
    <dbReference type="NCBI Taxonomy" id="9258"/>
    <lineage>
        <taxon>Eukaryota</taxon>
        <taxon>Metazoa</taxon>
        <taxon>Chordata</taxon>
        <taxon>Craniata</taxon>
        <taxon>Vertebrata</taxon>
        <taxon>Euteleostomi</taxon>
        <taxon>Mammalia</taxon>
        <taxon>Monotremata</taxon>
        <taxon>Ornithorhynchidae</taxon>
        <taxon>Ornithorhynchus</taxon>
    </lineage>
</organism>
<dbReference type="Ensembl" id="ENSOANT00000075811.1">
    <property type="protein sequence ID" value="ENSOANP00000050791.1"/>
    <property type="gene ID" value="ENSOANG00000014138.2"/>
</dbReference>
<keyword evidence="5 12" id="KW-0964">Secreted</keyword>
<evidence type="ECO:0000313" key="15">
    <source>
        <dbReference type="Proteomes" id="UP000002279"/>
    </source>
</evidence>
<comment type="similarity">
    <text evidence="3 11">Belongs to the AB hydrolase superfamily. Lipase family.</text>
</comment>
<keyword evidence="8 12" id="KW-0443">Lipid metabolism</keyword>
<proteinExistence type="inferred from homology"/>
<dbReference type="GO" id="GO:0005576">
    <property type="term" value="C:extracellular region"/>
    <property type="evidence" value="ECO:0007669"/>
    <property type="project" value="UniProtKB-SubCell"/>
</dbReference>
<dbReference type="EC" id="3.1.1.3" evidence="4 12"/>
<evidence type="ECO:0000256" key="10">
    <source>
        <dbReference type="ARBA" id="ARBA00023369"/>
    </source>
</evidence>
<evidence type="ECO:0000256" key="1">
    <source>
        <dbReference type="ARBA" id="ARBA00004613"/>
    </source>
</evidence>
<evidence type="ECO:0000256" key="9">
    <source>
        <dbReference type="ARBA" id="ARBA00023157"/>
    </source>
</evidence>
<protein>
    <recommendedName>
        <fullName evidence="4 12">Triacylglycerol lipase</fullName>
        <ecNumber evidence="4 12">3.1.1.3</ecNumber>
    </recommendedName>
    <alternativeName>
        <fullName evidence="12">Pancreatic lipase</fullName>
    </alternativeName>
</protein>
<keyword evidence="6" id="KW-0378">Hydrolase</keyword>
<dbReference type="PANTHER" id="PTHR11610">
    <property type="entry name" value="LIPASE"/>
    <property type="match status" value="1"/>
</dbReference>
<evidence type="ECO:0000256" key="3">
    <source>
        <dbReference type="ARBA" id="ARBA00010701"/>
    </source>
</evidence>
<evidence type="ECO:0000256" key="2">
    <source>
        <dbReference type="ARBA" id="ARBA00005189"/>
    </source>
</evidence>
<evidence type="ECO:0000256" key="5">
    <source>
        <dbReference type="ARBA" id="ARBA00022525"/>
    </source>
</evidence>
<keyword evidence="7 12" id="KW-0442">Lipid degradation</keyword>
<dbReference type="InterPro" id="IPR029058">
    <property type="entry name" value="AB_hydrolase_fold"/>
</dbReference>
<evidence type="ECO:0000256" key="6">
    <source>
        <dbReference type="ARBA" id="ARBA00022801"/>
    </source>
</evidence>
<dbReference type="Gene3D" id="3.40.50.1820">
    <property type="entry name" value="alpha/beta hydrolase"/>
    <property type="match status" value="1"/>
</dbReference>
<reference evidence="14" key="1">
    <citation type="submission" date="2025-08" db="UniProtKB">
        <authorList>
            <consortium name="Ensembl"/>
        </authorList>
    </citation>
    <scope>IDENTIFICATION</scope>
    <source>
        <strain evidence="14">Glennie</strain>
    </source>
</reference>
<name>A0A6I8PDE3_ORNAN</name>
<reference evidence="14" key="2">
    <citation type="submission" date="2025-09" db="UniProtKB">
        <authorList>
            <consortium name="Ensembl"/>
        </authorList>
    </citation>
    <scope>IDENTIFICATION</scope>
    <source>
        <strain evidence="14">Glennie</strain>
    </source>
</reference>
<sequence>MLRLWITAILLGAVEGRGICFKRLGCFRDDPPWGGIPQRRLKILPCSPEYINTRFLLYTNENPNRCQEIKATDPQSILASNFKTNRKTHFIIHGFIDKGEGNWLTDMCQKIIQAEQTNCICVDWRRGSRTFYSQAVNNIRVVGAEVWYLINFLSVRGTSCSY</sequence>
<dbReference type="Proteomes" id="UP000002279">
    <property type="component" value="Unplaced"/>
</dbReference>
<dbReference type="SUPFAM" id="SSF53474">
    <property type="entry name" value="alpha/beta-Hydrolases"/>
    <property type="match status" value="1"/>
</dbReference>
<dbReference type="InterPro" id="IPR013818">
    <property type="entry name" value="Lipase"/>
</dbReference>
<comment type="pathway">
    <text evidence="2">Lipid metabolism.</text>
</comment>
<feature type="signal peptide" evidence="12">
    <location>
        <begin position="1"/>
        <end position="16"/>
    </location>
</feature>
<dbReference type="Bgee" id="ENSOANG00000014138">
    <property type="expression patterns" value="Expressed in female reproductive system and 3 other cell types or tissues"/>
</dbReference>
<accession>A0A6I8PDE3</accession>
<evidence type="ECO:0000256" key="8">
    <source>
        <dbReference type="ARBA" id="ARBA00023098"/>
    </source>
</evidence>
<comment type="subcellular location">
    <subcellularLocation>
        <location evidence="1 12">Secreted</location>
    </subcellularLocation>
</comment>
<evidence type="ECO:0000256" key="7">
    <source>
        <dbReference type="ARBA" id="ARBA00022963"/>
    </source>
</evidence>
<keyword evidence="15" id="KW-1185">Reference proteome</keyword>
<dbReference type="GO" id="GO:0004806">
    <property type="term" value="F:triacylglycerol lipase activity"/>
    <property type="evidence" value="ECO:0007669"/>
    <property type="project" value="UniProtKB-EC"/>
</dbReference>
<evidence type="ECO:0000256" key="11">
    <source>
        <dbReference type="RuleBase" id="RU004262"/>
    </source>
</evidence>
<keyword evidence="9 12" id="KW-1015">Disulfide bond</keyword>
<evidence type="ECO:0000313" key="14">
    <source>
        <dbReference type="Ensembl" id="ENSOANP00000050791.1"/>
    </source>
</evidence>
<gene>
    <name evidence="14" type="primary">PNLIPRP2</name>
</gene>
<evidence type="ECO:0000256" key="4">
    <source>
        <dbReference type="ARBA" id="ARBA00013279"/>
    </source>
</evidence>
<dbReference type="PANTHER" id="PTHR11610:SF165">
    <property type="entry name" value="PANCREATIC LIPASE-RELATED PROTEIN 2"/>
    <property type="match status" value="1"/>
</dbReference>
<evidence type="ECO:0000259" key="13">
    <source>
        <dbReference type="Pfam" id="PF00151"/>
    </source>
</evidence>